<evidence type="ECO:0000256" key="1">
    <source>
        <dbReference type="ARBA" id="ARBA00023002"/>
    </source>
</evidence>
<feature type="domain" description="Cysteine-rich" evidence="2">
    <location>
        <begin position="146"/>
        <end position="236"/>
    </location>
</feature>
<dbReference type="OrthoDB" id="9777685at2"/>
<dbReference type="Pfam" id="PF02754">
    <property type="entry name" value="CCG"/>
    <property type="match status" value="2"/>
</dbReference>
<dbReference type="Gene3D" id="3.40.50.11810">
    <property type="match status" value="1"/>
</dbReference>
<evidence type="ECO:0000313" key="4">
    <source>
        <dbReference type="Proteomes" id="UP000183994"/>
    </source>
</evidence>
<sequence length="289" mass="31388">MNYALFLGCNIPARVPQYDQAARAVLNRLGVEVLDIPDFNCCGYPMRDTDSQAFLLSSARNLALAEQSGLDMMVLCKCCFGALKAASYALAQDSALKNEINALLEPEKLSYQGKVKVKHFFSVLQDSVGLDEVKKKVERPFQGLRIATHYGCHALRPSAVTEFDDPVNPSLFDKLVEATGAESVDWAEKTDCCGAPLMGANDELSLKITGKKLKGARKAGAHFLCAGCPYCQMQFDTVQASFIKSEPGKGPMASILYPQLLGLSMGIDAKDLGLDNNCLDISSIKLFLK</sequence>
<keyword evidence="1" id="KW-0560">Oxidoreductase</keyword>
<dbReference type="Gene3D" id="1.20.1050.140">
    <property type="match status" value="1"/>
</dbReference>
<dbReference type="InterPro" id="IPR051278">
    <property type="entry name" value="HdrB/HdrD_reductase"/>
</dbReference>
<dbReference type="GO" id="GO:0016491">
    <property type="term" value="F:oxidoreductase activity"/>
    <property type="evidence" value="ECO:0007669"/>
    <property type="project" value="UniProtKB-KW"/>
</dbReference>
<reference evidence="4" key="1">
    <citation type="submission" date="2016-11" db="EMBL/GenBank/DDBJ databases">
        <authorList>
            <person name="Varghese N."/>
            <person name="Submissions S."/>
        </authorList>
    </citation>
    <scope>NUCLEOTIDE SEQUENCE [LARGE SCALE GENOMIC DNA]</scope>
    <source>
        <strain evidence="4">DSM 16219</strain>
    </source>
</reference>
<dbReference type="STRING" id="1121393.SAMN02745216_00003"/>
<dbReference type="PANTHER" id="PTHR42947:SF1">
    <property type="entry name" value="COB--COM HETERODISULFIDE REDUCTASE SUBUNIT B 1"/>
    <property type="match status" value="1"/>
</dbReference>
<dbReference type="PANTHER" id="PTHR42947">
    <property type="entry name" value="COB--COM HETERODISULFIDE REDUCTASE SUBUNIT B 1"/>
    <property type="match status" value="1"/>
</dbReference>
<dbReference type="Proteomes" id="UP000183994">
    <property type="component" value="Unassembled WGS sequence"/>
</dbReference>
<feature type="domain" description="Cysteine-rich" evidence="2">
    <location>
        <begin position="3"/>
        <end position="84"/>
    </location>
</feature>
<proteinExistence type="predicted"/>
<protein>
    <submittedName>
        <fullName evidence="3">Heterodisulfide reductase subunit B</fullName>
    </submittedName>
</protein>
<organism evidence="3 4">
    <name type="scientific">Desulfatibacillum alkenivorans DSM 16219</name>
    <dbReference type="NCBI Taxonomy" id="1121393"/>
    <lineage>
        <taxon>Bacteria</taxon>
        <taxon>Pseudomonadati</taxon>
        <taxon>Thermodesulfobacteriota</taxon>
        <taxon>Desulfobacteria</taxon>
        <taxon>Desulfobacterales</taxon>
        <taxon>Desulfatibacillaceae</taxon>
        <taxon>Desulfatibacillum</taxon>
    </lineage>
</organism>
<keyword evidence="4" id="KW-1185">Reference proteome</keyword>
<dbReference type="EMBL" id="FQZU01000001">
    <property type="protein sequence ID" value="SHI48869.1"/>
    <property type="molecule type" value="Genomic_DNA"/>
</dbReference>
<dbReference type="AlphaFoldDB" id="A0A1M6BJH5"/>
<dbReference type="InterPro" id="IPR004017">
    <property type="entry name" value="Cys_rich_dom"/>
</dbReference>
<dbReference type="RefSeq" id="WP_073471682.1">
    <property type="nucleotide sequence ID" value="NZ_FQZU01000001.1"/>
</dbReference>
<evidence type="ECO:0000259" key="2">
    <source>
        <dbReference type="Pfam" id="PF02754"/>
    </source>
</evidence>
<evidence type="ECO:0000313" key="3">
    <source>
        <dbReference type="EMBL" id="SHI48869.1"/>
    </source>
</evidence>
<gene>
    <name evidence="3" type="ORF">SAMN02745216_00003</name>
</gene>
<accession>A0A1M6BJH5</accession>
<name>A0A1M6BJH5_9BACT</name>